<dbReference type="STRING" id="592010.GCWU000182_001228"/>
<proteinExistence type="predicted"/>
<dbReference type="Proteomes" id="UP000019050">
    <property type="component" value="Unassembled WGS sequence"/>
</dbReference>
<feature type="transmembrane region" description="Helical" evidence="1">
    <location>
        <begin position="61"/>
        <end position="79"/>
    </location>
</feature>
<evidence type="ECO:0000313" key="3">
    <source>
        <dbReference type="Proteomes" id="UP000019050"/>
    </source>
</evidence>
<dbReference type="PIRSF" id="PIRSF027391">
    <property type="entry name" value="Hpre_diP_synt_I"/>
    <property type="match status" value="1"/>
</dbReference>
<feature type="transmembrane region" description="Helical" evidence="1">
    <location>
        <begin position="99"/>
        <end position="123"/>
    </location>
</feature>
<dbReference type="InterPro" id="IPR014535">
    <property type="entry name" value="Hpre_diP_synt_I"/>
</dbReference>
<dbReference type="Gene3D" id="1.10.1760.20">
    <property type="match status" value="1"/>
</dbReference>
<keyword evidence="3" id="KW-1185">Reference proteome</keyword>
<feature type="transmembrane region" description="Helical" evidence="1">
    <location>
        <begin position="26"/>
        <end position="49"/>
    </location>
</feature>
<dbReference type="HOGENOM" id="CLU_108933_1_1_9"/>
<dbReference type="Pfam" id="PF07456">
    <property type="entry name" value="Hpre_diP_synt_I"/>
    <property type="match status" value="1"/>
</dbReference>
<evidence type="ECO:0000313" key="2">
    <source>
        <dbReference type="EMBL" id="ESK65446.1"/>
    </source>
</evidence>
<organism evidence="2 3">
    <name type="scientific">Abiotrophia defectiva ATCC 49176</name>
    <dbReference type="NCBI Taxonomy" id="592010"/>
    <lineage>
        <taxon>Bacteria</taxon>
        <taxon>Bacillati</taxon>
        <taxon>Bacillota</taxon>
        <taxon>Bacilli</taxon>
        <taxon>Lactobacillales</taxon>
        <taxon>Aerococcaceae</taxon>
        <taxon>Abiotrophia</taxon>
    </lineage>
</organism>
<name>W1Q2X1_ABIDE</name>
<keyword evidence="1" id="KW-0472">Membrane</keyword>
<dbReference type="AlphaFoldDB" id="W1Q2X1"/>
<dbReference type="InterPro" id="IPR010898">
    <property type="entry name" value="Hpre_diP_synth_I"/>
</dbReference>
<dbReference type="EMBL" id="ACIN03000012">
    <property type="protein sequence ID" value="ESK65446.1"/>
    <property type="molecule type" value="Genomic_DNA"/>
</dbReference>
<reference evidence="2" key="1">
    <citation type="submission" date="2013-06" db="EMBL/GenBank/DDBJ databases">
        <authorList>
            <person name="Weinstock G."/>
            <person name="Sodergren E."/>
            <person name="Clifton S."/>
            <person name="Fulton L."/>
            <person name="Fulton B."/>
            <person name="Courtney L."/>
            <person name="Fronick C."/>
            <person name="Harrison M."/>
            <person name="Strong C."/>
            <person name="Farmer C."/>
            <person name="Delahaunty K."/>
            <person name="Markovic C."/>
            <person name="Hall O."/>
            <person name="Minx P."/>
            <person name="Tomlinson C."/>
            <person name="Mitreva M."/>
            <person name="Nelson J."/>
            <person name="Hou S."/>
            <person name="Wollam A."/>
            <person name="Pepin K.H."/>
            <person name="Johnson M."/>
            <person name="Bhonagiri V."/>
            <person name="Nash W.E."/>
            <person name="Warren W."/>
            <person name="Chinwalla A."/>
            <person name="Mardis E.R."/>
            <person name="Wilson R.K."/>
        </authorList>
    </citation>
    <scope>NUCLEOTIDE SEQUENCE [LARGE SCALE GENOMIC DNA]</scope>
    <source>
        <strain evidence="2">ATCC 49176</strain>
    </source>
</reference>
<comment type="caution">
    <text evidence="2">The sequence shown here is derived from an EMBL/GenBank/DDBJ whole genome shotgun (WGS) entry which is preliminary data.</text>
</comment>
<keyword evidence="1" id="KW-1133">Transmembrane helix</keyword>
<sequence>MLVYLSLLVAQGVVISIFERMLPSPFVFAPGAKLGLANIVTLLALFTLTPRQSFQVVSLRLLVTLLVGGTFSMFFYSLVGSYLSFGAMLLVKQLGPKRVSVIGLSILGGMLFNVGQLSVAAWFARSWTLFNYLPWLSLGGCLAGLAVGVLGYYLLENNHTLQYYQQVSQQETWF</sequence>
<accession>W1Q2X1</accession>
<gene>
    <name evidence="2" type="ORF">GCWU000182_001228</name>
</gene>
<protein>
    <submittedName>
        <fullName evidence="2">Heptaprenyl diphosphate synthase component I</fullName>
    </submittedName>
</protein>
<dbReference type="eggNOG" id="COG4769">
    <property type="taxonomic scope" value="Bacteria"/>
</dbReference>
<evidence type="ECO:0000256" key="1">
    <source>
        <dbReference type="SAM" id="Phobius"/>
    </source>
</evidence>
<keyword evidence="1" id="KW-0812">Transmembrane</keyword>
<feature type="transmembrane region" description="Helical" evidence="1">
    <location>
        <begin position="135"/>
        <end position="155"/>
    </location>
</feature>